<keyword evidence="1" id="KW-1133">Transmembrane helix</keyword>
<feature type="transmembrane region" description="Helical" evidence="1">
    <location>
        <begin position="7"/>
        <end position="26"/>
    </location>
</feature>
<evidence type="ECO:0000313" key="3">
    <source>
        <dbReference type="EMBL" id="ELI8104590.1"/>
    </source>
</evidence>
<keyword evidence="1" id="KW-0812">Transmembrane</keyword>
<evidence type="ECO:0000313" key="4">
    <source>
        <dbReference type="Proteomes" id="UP000041356"/>
    </source>
</evidence>
<reference evidence="2 4" key="1">
    <citation type="submission" date="2015-03" db="EMBL/GenBank/DDBJ databases">
        <authorList>
            <consortium name="Pathogen Informatics"/>
            <person name="Murphy D."/>
        </authorList>
    </citation>
    <scope>NUCLEOTIDE SEQUENCE [LARGE SCALE GENOMIC DNA]</scope>
    <source>
        <strain evidence="2 4">IP27818</strain>
    </source>
</reference>
<proteinExistence type="predicted"/>
<keyword evidence="1" id="KW-0472">Membrane</keyword>
<accession>A0A9P1PZS9</accession>
<organism evidence="2 4">
    <name type="scientific">Yersinia enterocolitica</name>
    <dbReference type="NCBI Taxonomy" id="630"/>
    <lineage>
        <taxon>Bacteria</taxon>
        <taxon>Pseudomonadati</taxon>
        <taxon>Pseudomonadota</taxon>
        <taxon>Gammaproteobacteria</taxon>
        <taxon>Enterobacterales</taxon>
        <taxon>Yersiniaceae</taxon>
        <taxon>Yersinia</taxon>
    </lineage>
</organism>
<name>A0A9P1PZS9_YEREN</name>
<dbReference type="Proteomes" id="UP001182355">
    <property type="component" value="Unassembled WGS sequence"/>
</dbReference>
<evidence type="ECO:0000256" key="1">
    <source>
        <dbReference type="SAM" id="Phobius"/>
    </source>
</evidence>
<dbReference type="RefSeq" id="WP_046050884.1">
    <property type="nucleotide sequence ID" value="NZ_CAKODN010000056.1"/>
</dbReference>
<protein>
    <submittedName>
        <fullName evidence="2">Uncharacterized protein</fullName>
    </submittedName>
</protein>
<gene>
    <name evidence="2" type="ORF">ERS137939_04443</name>
    <name evidence="3" type="ORF">RSF11_004368</name>
</gene>
<dbReference type="EMBL" id="CPZF01000020">
    <property type="protein sequence ID" value="CNG60521.1"/>
    <property type="molecule type" value="Genomic_DNA"/>
</dbReference>
<feature type="transmembrane region" description="Helical" evidence="1">
    <location>
        <begin position="38"/>
        <end position="58"/>
    </location>
</feature>
<reference evidence="3" key="2">
    <citation type="submission" date="2023-02" db="EMBL/GenBank/DDBJ databases">
        <authorList>
            <person name="Ashton P.M."/>
            <person name="Dallman T."/>
            <person name="Nair S."/>
            <person name="De Pinna E."/>
            <person name="Peters T."/>
            <person name="Grant K."/>
        </authorList>
    </citation>
    <scope>NUCLEOTIDE SEQUENCE</scope>
    <source>
        <strain evidence="3">01103883</strain>
    </source>
</reference>
<evidence type="ECO:0000313" key="2">
    <source>
        <dbReference type="EMBL" id="CNG60521.1"/>
    </source>
</evidence>
<dbReference type="AlphaFoldDB" id="A0A9P1PZS9"/>
<comment type="caution">
    <text evidence="2">The sequence shown here is derived from an EMBL/GenBank/DDBJ whole genome shotgun (WGS) entry which is preliminary data.</text>
</comment>
<dbReference type="EMBL" id="ABNAVX010000055">
    <property type="protein sequence ID" value="ELI8104590.1"/>
    <property type="molecule type" value="Genomic_DNA"/>
</dbReference>
<sequence>MKKKGLIALSIVMFAVLVGQFIYTIYNNTFEPGSYTDWISAFCNIIMAGATVVAVLVAKNYVAQFTAQEGYKIAIELVNDVFPKHEGLKTVVPLCNTALTIVNKVIEQESVSGKEMFTLKSILSECSSMSENANSVYIEVSKLLFKTKTYGLHPSHEREYYFYNFINNIEIANFELKELVNELKSIIKNTDEFNMCRHNGVARKDGVNFYDRDMAMDNIKGNSLSSLLGRFNATVKQMSSSHKNFIGKDNTITELFKVKGLLF</sequence>
<dbReference type="Proteomes" id="UP000041356">
    <property type="component" value="Unassembled WGS sequence"/>
</dbReference>